<feature type="domain" description="DUF1308" evidence="3">
    <location>
        <begin position="230"/>
        <end position="387"/>
    </location>
</feature>
<name>A0A4Y7LR59_9CRUS</name>
<accession>A0A4Y7LR59</accession>
<evidence type="ECO:0000259" key="4">
    <source>
        <dbReference type="Pfam" id="PF18474"/>
    </source>
</evidence>
<gene>
    <name evidence="5" type="primary">EOG090X0CWG</name>
</gene>
<proteinExistence type="evidence at transcript level"/>
<reference evidence="5" key="1">
    <citation type="submission" date="2018-08" db="EMBL/GenBank/DDBJ databases">
        <authorList>
            <person name="Cornetti L."/>
        </authorList>
    </citation>
    <scope>NUCLEOTIDE SEQUENCE</scope>
    <source>
        <strain evidence="5">FI-BAL1-1</strain>
    </source>
</reference>
<dbReference type="Pfam" id="PF18474">
    <property type="entry name" value="DUF5614"/>
    <property type="match status" value="1"/>
</dbReference>
<dbReference type="InterPro" id="IPR010733">
    <property type="entry name" value="DUF1308"/>
</dbReference>
<dbReference type="PANTHER" id="PTHR13379">
    <property type="entry name" value="UNCHARACTERIZED DUF1308"/>
    <property type="match status" value="1"/>
</dbReference>
<evidence type="ECO:0000256" key="2">
    <source>
        <dbReference type="SAM" id="MobiDB-lite"/>
    </source>
</evidence>
<evidence type="ECO:0000256" key="1">
    <source>
        <dbReference type="ARBA" id="ARBA00006588"/>
    </source>
</evidence>
<evidence type="ECO:0000259" key="3">
    <source>
        <dbReference type="Pfam" id="PF07000"/>
    </source>
</evidence>
<dbReference type="EMBL" id="LR000426">
    <property type="protein sequence ID" value="SVE70045.1"/>
    <property type="molecule type" value="mRNA"/>
</dbReference>
<feature type="compositionally biased region" description="Acidic residues" evidence="2">
    <location>
        <begin position="194"/>
        <end position="216"/>
    </location>
</feature>
<comment type="similarity">
    <text evidence="1">Belongs to the UPF0415 family.</text>
</comment>
<sequence length="398" mass="44578">MCDQELLDFSVLIEEKLNLGENLIQDLTRFRSVDGVGKLEKRIQSELKHLRKLQASPGGIKKEWISSSNLGSLNAIVDILMKCHDPVSVLKPFRTEFEPTNRLEVDVISDGGNTWHKAVARNAKALQDISLGKTSCGQKSAVDQAKTYLQCAQRFPHHFKVPQVVFWFANNVTKHLASKLTSLGIKVEGDIQVFDEDSSEETSQDDSDVEDSEEESIPPVIIHQEVEELFLDITCMVAYVSSMTNGDAQHNFRRPFYKIQAEQERVRPVKPELEALFQRHGQRLVTCQSALVDFQGLVETISGPEERRRSLDLIRRLRIVPDSPSDSVLGLKLTSSCKPRSRVIFGTADKLCMAVVTANTGFIRSAACQGKNIAHFAHEPRVLAEQEVKSDLKLIGTQ</sequence>
<dbReference type="InterPro" id="IPR041076">
    <property type="entry name" value="DUF5614"/>
</dbReference>
<dbReference type="AlphaFoldDB" id="A0A4Y7LR59"/>
<feature type="domain" description="DUF5614" evidence="4">
    <location>
        <begin position="20"/>
        <end position="215"/>
    </location>
</feature>
<dbReference type="Pfam" id="PF07000">
    <property type="entry name" value="DUF1308"/>
    <property type="match status" value="1"/>
</dbReference>
<evidence type="ECO:0000313" key="5">
    <source>
        <dbReference type="EMBL" id="SVE70045.1"/>
    </source>
</evidence>
<dbReference type="PANTHER" id="PTHR13379:SF0">
    <property type="entry name" value="UPF0415 PROTEIN C7ORF25"/>
    <property type="match status" value="1"/>
</dbReference>
<organism evidence="5">
    <name type="scientific">Eubosmina coregoni</name>
    <dbReference type="NCBI Taxonomy" id="186181"/>
    <lineage>
        <taxon>Eukaryota</taxon>
        <taxon>Metazoa</taxon>
        <taxon>Ecdysozoa</taxon>
        <taxon>Arthropoda</taxon>
        <taxon>Crustacea</taxon>
        <taxon>Branchiopoda</taxon>
        <taxon>Diplostraca</taxon>
        <taxon>Cladocera</taxon>
        <taxon>Anomopoda</taxon>
        <taxon>Bosminidae</taxon>
        <taxon>Eubosmina</taxon>
    </lineage>
</organism>
<feature type="region of interest" description="Disordered" evidence="2">
    <location>
        <begin position="194"/>
        <end position="217"/>
    </location>
</feature>
<protein>
    <submittedName>
        <fullName evidence="5">EOG090X0CWG</fullName>
    </submittedName>
</protein>